<feature type="domain" description="Protein kinase" evidence="7">
    <location>
        <begin position="25"/>
        <end position="311"/>
    </location>
</feature>
<evidence type="ECO:0000256" key="4">
    <source>
        <dbReference type="ARBA" id="ARBA00022741"/>
    </source>
</evidence>
<dbReference type="GO" id="GO:0030154">
    <property type="term" value="P:cell differentiation"/>
    <property type="evidence" value="ECO:0007669"/>
    <property type="project" value="TreeGrafter"/>
</dbReference>
<comment type="caution">
    <text evidence="8">The sequence shown here is derived from an EMBL/GenBank/DDBJ whole genome shotgun (WGS) entry which is preliminary data.</text>
</comment>
<proteinExistence type="inferred from homology"/>
<dbReference type="InterPro" id="IPR011009">
    <property type="entry name" value="Kinase-like_dom_sf"/>
</dbReference>
<evidence type="ECO:0000256" key="3">
    <source>
        <dbReference type="ARBA" id="ARBA00022679"/>
    </source>
</evidence>
<organism evidence="8 9">
    <name type="scientific">Steinernema hermaphroditum</name>
    <dbReference type="NCBI Taxonomy" id="289476"/>
    <lineage>
        <taxon>Eukaryota</taxon>
        <taxon>Metazoa</taxon>
        <taxon>Ecdysozoa</taxon>
        <taxon>Nematoda</taxon>
        <taxon>Chromadorea</taxon>
        <taxon>Rhabditida</taxon>
        <taxon>Tylenchina</taxon>
        <taxon>Panagrolaimomorpha</taxon>
        <taxon>Strongyloidoidea</taxon>
        <taxon>Steinernematidae</taxon>
        <taxon>Steinernema</taxon>
    </lineage>
</organism>
<name>A0AA39HDK2_9BILA</name>
<evidence type="ECO:0000313" key="8">
    <source>
        <dbReference type="EMBL" id="KAK0403301.1"/>
    </source>
</evidence>
<evidence type="ECO:0000256" key="2">
    <source>
        <dbReference type="ARBA" id="ARBA00022527"/>
    </source>
</evidence>
<dbReference type="GO" id="GO:0007165">
    <property type="term" value="P:signal transduction"/>
    <property type="evidence" value="ECO:0007669"/>
    <property type="project" value="TreeGrafter"/>
</dbReference>
<dbReference type="PROSITE" id="PS50011">
    <property type="entry name" value="PROTEIN_KINASE_DOM"/>
    <property type="match status" value="1"/>
</dbReference>
<dbReference type="Gene3D" id="3.30.200.20">
    <property type="entry name" value="Phosphorylase Kinase, domain 1"/>
    <property type="match status" value="1"/>
</dbReference>
<dbReference type="GO" id="GO:0070507">
    <property type="term" value="P:regulation of microtubule cytoskeleton organization"/>
    <property type="evidence" value="ECO:0007669"/>
    <property type="project" value="TreeGrafter"/>
</dbReference>
<evidence type="ECO:0000256" key="5">
    <source>
        <dbReference type="ARBA" id="ARBA00022777"/>
    </source>
</evidence>
<evidence type="ECO:0000256" key="1">
    <source>
        <dbReference type="ARBA" id="ARBA00005527"/>
    </source>
</evidence>
<dbReference type="GO" id="GO:0005634">
    <property type="term" value="C:nucleus"/>
    <property type="evidence" value="ECO:0007669"/>
    <property type="project" value="TreeGrafter"/>
</dbReference>
<dbReference type="GO" id="GO:0032436">
    <property type="term" value="P:positive regulation of proteasomal ubiquitin-dependent protein catabolic process"/>
    <property type="evidence" value="ECO:0007669"/>
    <property type="project" value="TreeGrafter"/>
</dbReference>
<dbReference type="GO" id="GO:0005829">
    <property type="term" value="C:cytosol"/>
    <property type="evidence" value="ECO:0007669"/>
    <property type="project" value="TreeGrafter"/>
</dbReference>
<dbReference type="GO" id="GO:0005524">
    <property type="term" value="F:ATP binding"/>
    <property type="evidence" value="ECO:0007669"/>
    <property type="project" value="UniProtKB-KW"/>
</dbReference>
<dbReference type="EMBL" id="JAUCMV010000004">
    <property type="protein sequence ID" value="KAK0403301.1"/>
    <property type="molecule type" value="Genomic_DNA"/>
</dbReference>
<dbReference type="FunFam" id="1.10.510.10:FF:000624">
    <property type="entry name" value="Mitogen-activated protein kinase"/>
    <property type="match status" value="1"/>
</dbReference>
<dbReference type="GO" id="GO:0090090">
    <property type="term" value="P:negative regulation of canonical Wnt signaling pathway"/>
    <property type="evidence" value="ECO:0007669"/>
    <property type="project" value="TreeGrafter"/>
</dbReference>
<keyword evidence="2" id="KW-0723">Serine/threonine-protein kinase</keyword>
<dbReference type="Proteomes" id="UP001175271">
    <property type="component" value="Unassembled WGS sequence"/>
</dbReference>
<keyword evidence="9" id="KW-1185">Reference proteome</keyword>
<reference evidence="8" key="1">
    <citation type="submission" date="2023-06" db="EMBL/GenBank/DDBJ databases">
        <title>Genomic analysis of the entomopathogenic nematode Steinernema hermaphroditum.</title>
        <authorList>
            <person name="Schwarz E.M."/>
            <person name="Heppert J.K."/>
            <person name="Baniya A."/>
            <person name="Schwartz H.T."/>
            <person name="Tan C.-H."/>
            <person name="Antoshechkin I."/>
            <person name="Sternberg P.W."/>
            <person name="Goodrich-Blair H."/>
            <person name="Dillman A.R."/>
        </authorList>
    </citation>
    <scope>NUCLEOTIDE SEQUENCE</scope>
    <source>
        <strain evidence="8">PS9179</strain>
        <tissue evidence="8">Whole animal</tissue>
    </source>
</reference>
<dbReference type="PROSITE" id="PS00108">
    <property type="entry name" value="PROTEIN_KINASE_ST"/>
    <property type="match status" value="1"/>
</dbReference>
<dbReference type="InterPro" id="IPR050591">
    <property type="entry name" value="GSK-3"/>
</dbReference>
<accession>A0AA39HDK2</accession>
<dbReference type="InterPro" id="IPR008271">
    <property type="entry name" value="Ser/Thr_kinase_AS"/>
</dbReference>
<keyword evidence="4" id="KW-0547">Nucleotide-binding</keyword>
<dbReference type="AlphaFoldDB" id="A0AA39HDK2"/>
<dbReference type="PANTHER" id="PTHR24057:SF18">
    <property type="entry name" value="SERINE_THREONINE-PROTEIN KINASE R03D7.5-RELATED"/>
    <property type="match status" value="1"/>
</dbReference>
<dbReference type="Gene3D" id="1.10.510.10">
    <property type="entry name" value="Transferase(Phosphotransferase) domain 1"/>
    <property type="match status" value="1"/>
</dbReference>
<dbReference type="SUPFAM" id="SSF56112">
    <property type="entry name" value="Protein kinase-like (PK-like)"/>
    <property type="match status" value="1"/>
</dbReference>
<protein>
    <recommendedName>
        <fullName evidence="7">Protein kinase domain-containing protein</fullName>
    </recommendedName>
</protein>
<dbReference type="GO" id="GO:0004674">
    <property type="term" value="F:protein serine/threonine kinase activity"/>
    <property type="evidence" value="ECO:0007669"/>
    <property type="project" value="UniProtKB-KW"/>
</dbReference>
<keyword evidence="3" id="KW-0808">Transferase</keyword>
<dbReference type="Pfam" id="PF00069">
    <property type="entry name" value="Pkinase"/>
    <property type="match status" value="1"/>
</dbReference>
<dbReference type="SMART" id="SM00220">
    <property type="entry name" value="S_TKc"/>
    <property type="match status" value="1"/>
</dbReference>
<dbReference type="PANTHER" id="PTHR24057">
    <property type="entry name" value="GLYCOGEN SYNTHASE KINASE-3 ALPHA"/>
    <property type="match status" value="1"/>
</dbReference>
<evidence type="ECO:0000256" key="6">
    <source>
        <dbReference type="ARBA" id="ARBA00022840"/>
    </source>
</evidence>
<sequence length="343" mass="39378">MSFRRQIKAFQVHDDGKQTATSITISDERLHANGVFSNVYSAKLIAPHQMPIAIKKCWKQRNSNEGGPLHPIIAEIQMLSQLNHPSVIRLLYHFTLNVDQEDVHCMVLDFLPTDLLKLRRERKRFDDLDAKLYAFQMYCALDYIHYMGICHRDLKPSNLIVDDAKGLLKLADFGSAKVLNPNEVNPSYQVTRYYRAPELIFGSTAYTLTIDLWAAACIVSELFSGKVLLSGRNADNQARLIIDLLGYPSEEQIKEMKVKRPRYLRKKGRGVESFFTNEGLPKASFDIVSKSLVYEPYLRLSATRALGHHLFDDLRKTPRLHRRNGNPLPPLDYSIFEQVTQRD</sequence>
<comment type="similarity">
    <text evidence="1">Belongs to the protein kinase superfamily. CMGC Ser/Thr protein kinase family. GSK-3 subfamily.</text>
</comment>
<dbReference type="InterPro" id="IPR000719">
    <property type="entry name" value="Prot_kinase_dom"/>
</dbReference>
<evidence type="ECO:0000313" key="9">
    <source>
        <dbReference type="Proteomes" id="UP001175271"/>
    </source>
</evidence>
<evidence type="ECO:0000259" key="7">
    <source>
        <dbReference type="PROSITE" id="PS50011"/>
    </source>
</evidence>
<gene>
    <name evidence="8" type="ORF">QR680_016847</name>
</gene>
<keyword evidence="5" id="KW-0418">Kinase</keyword>
<keyword evidence="6" id="KW-0067">ATP-binding</keyword>
<dbReference type="GO" id="GO:0030424">
    <property type="term" value="C:axon"/>
    <property type="evidence" value="ECO:0007669"/>
    <property type="project" value="TreeGrafter"/>
</dbReference>